<protein>
    <submittedName>
        <fullName evidence="2">Methyltransferase type 11</fullName>
    </submittedName>
</protein>
<dbReference type="SUPFAM" id="SSF53335">
    <property type="entry name" value="S-adenosyl-L-methionine-dependent methyltransferases"/>
    <property type="match status" value="1"/>
</dbReference>
<dbReference type="eggNOG" id="arCOG01783">
    <property type="taxonomic scope" value="Archaea"/>
</dbReference>
<keyword evidence="2" id="KW-0489">Methyltransferase</keyword>
<reference evidence="3" key="1">
    <citation type="journal article" date="2016" name="Stand. Genomic Sci.">
        <title>Complete genome sequence of Methanospirillum hungatei type strain JF1.</title>
        <authorList>
            <person name="Gunsalus R.P."/>
            <person name="Cook L.E."/>
            <person name="Crable B."/>
            <person name="Rohlin L."/>
            <person name="McDonald E."/>
            <person name="Mouttaki H."/>
            <person name="Sieber J.R."/>
            <person name="Poweleit N."/>
            <person name="Zhou H."/>
            <person name="Lapidus A.L."/>
            <person name="Daligault H.E."/>
            <person name="Land M."/>
            <person name="Gilna P."/>
            <person name="Ivanova N."/>
            <person name="Kyrpides N."/>
            <person name="Culley D.E."/>
            <person name="McInerney M.J."/>
        </authorList>
    </citation>
    <scope>NUCLEOTIDE SEQUENCE [LARGE SCALE GENOMIC DNA]</scope>
    <source>
        <strain evidence="3">ATCC 27890 / DSM 864 / NBRC 100397 / JF-1</strain>
    </source>
</reference>
<dbReference type="InParanoid" id="Q2FNU9"/>
<evidence type="ECO:0000259" key="1">
    <source>
        <dbReference type="Pfam" id="PF13649"/>
    </source>
</evidence>
<keyword evidence="2" id="KW-0808">Transferase</keyword>
<dbReference type="KEGG" id="mhu:Mhun_1266"/>
<dbReference type="AlphaFoldDB" id="Q2FNU9"/>
<dbReference type="Proteomes" id="UP000001941">
    <property type="component" value="Chromosome"/>
</dbReference>
<dbReference type="EMBL" id="CP000254">
    <property type="protein sequence ID" value="ABD41009.1"/>
    <property type="molecule type" value="Genomic_DNA"/>
</dbReference>
<proteinExistence type="predicted"/>
<dbReference type="InterPro" id="IPR029063">
    <property type="entry name" value="SAM-dependent_MTases_sf"/>
</dbReference>
<evidence type="ECO:0000313" key="3">
    <source>
        <dbReference type="Proteomes" id="UP000001941"/>
    </source>
</evidence>
<dbReference type="Pfam" id="PF13649">
    <property type="entry name" value="Methyltransf_25"/>
    <property type="match status" value="1"/>
</dbReference>
<dbReference type="GO" id="GO:0008168">
    <property type="term" value="F:methyltransferase activity"/>
    <property type="evidence" value="ECO:0007669"/>
    <property type="project" value="UniProtKB-KW"/>
</dbReference>
<dbReference type="CDD" id="cd02440">
    <property type="entry name" value="AdoMet_MTases"/>
    <property type="match status" value="1"/>
</dbReference>
<organism evidence="2 3">
    <name type="scientific">Methanospirillum hungatei JF-1 (strain ATCC 27890 / DSM 864 / NBRC 100397 / JF-1)</name>
    <dbReference type="NCBI Taxonomy" id="323259"/>
    <lineage>
        <taxon>Archaea</taxon>
        <taxon>Methanobacteriati</taxon>
        <taxon>Methanobacteriota</taxon>
        <taxon>Stenosarchaea group</taxon>
        <taxon>Methanomicrobia</taxon>
        <taxon>Methanomicrobiales</taxon>
        <taxon>Methanospirillaceae</taxon>
        <taxon>Methanospirillum</taxon>
    </lineage>
</organism>
<evidence type="ECO:0000313" key="2">
    <source>
        <dbReference type="EMBL" id="ABD41009.1"/>
    </source>
</evidence>
<dbReference type="HOGENOM" id="CLU_1259095_0_0_2"/>
<sequence>MDIGCGDGALTCRLLAHLMESKKVPEIGEVLLIDPSPAMISMATEKVRSAFPDVIISTDNARIQDCSLSFDRHYDIAMSSLAYHHMPVEDKRIHLSRLKPWISHFLLFELDANNDTPEMYSPELAVSVYQSYGRIMDFVFAHDAPVEVVTDCIDSFLMTEVVSILSEPRGIRTDYHMLRKEWLDLFSQVLEPEFSLRSDSTCYGDEYVGLFTLHYGRDG</sequence>
<dbReference type="InterPro" id="IPR041698">
    <property type="entry name" value="Methyltransf_25"/>
</dbReference>
<keyword evidence="3" id="KW-1185">Reference proteome</keyword>
<dbReference type="STRING" id="323259.Mhun_1266"/>
<feature type="domain" description="Methyltransferase" evidence="1">
    <location>
        <begin position="1"/>
        <end position="97"/>
    </location>
</feature>
<dbReference type="Gene3D" id="3.40.50.150">
    <property type="entry name" value="Vaccinia Virus protein VP39"/>
    <property type="match status" value="1"/>
</dbReference>
<name>Q2FNU9_METHJ</name>
<dbReference type="GO" id="GO:0032259">
    <property type="term" value="P:methylation"/>
    <property type="evidence" value="ECO:0007669"/>
    <property type="project" value="UniProtKB-KW"/>
</dbReference>
<accession>Q2FNU9</accession>
<dbReference type="EnsemblBacteria" id="ABD41009">
    <property type="protein sequence ID" value="ABD41009"/>
    <property type="gene ID" value="Mhun_1266"/>
</dbReference>
<gene>
    <name evidence="2" type="ordered locus">Mhun_1266</name>
</gene>